<proteinExistence type="predicted"/>
<gene>
    <name evidence="1" type="ORF">V6N11_078770</name>
</gene>
<dbReference type="Pfam" id="PF03140">
    <property type="entry name" value="DUF247"/>
    <property type="match status" value="1"/>
</dbReference>
<organism evidence="1 2">
    <name type="scientific">Hibiscus sabdariffa</name>
    <name type="common">roselle</name>
    <dbReference type="NCBI Taxonomy" id="183260"/>
    <lineage>
        <taxon>Eukaryota</taxon>
        <taxon>Viridiplantae</taxon>
        <taxon>Streptophyta</taxon>
        <taxon>Embryophyta</taxon>
        <taxon>Tracheophyta</taxon>
        <taxon>Spermatophyta</taxon>
        <taxon>Magnoliopsida</taxon>
        <taxon>eudicotyledons</taxon>
        <taxon>Gunneridae</taxon>
        <taxon>Pentapetalae</taxon>
        <taxon>rosids</taxon>
        <taxon>malvids</taxon>
        <taxon>Malvales</taxon>
        <taxon>Malvaceae</taxon>
        <taxon>Malvoideae</taxon>
        <taxon>Hibiscus</taxon>
    </lineage>
</organism>
<dbReference type="PANTHER" id="PTHR31170:SF25">
    <property type="entry name" value="BNAA09G04570D PROTEIN"/>
    <property type="match status" value="1"/>
</dbReference>
<dbReference type="Proteomes" id="UP001396334">
    <property type="component" value="Unassembled WGS sequence"/>
</dbReference>
<evidence type="ECO:0000313" key="2">
    <source>
        <dbReference type="Proteomes" id="UP001396334"/>
    </source>
</evidence>
<name>A0ABR2RU80_9ROSI</name>
<sequence length="457" mass="51806">MPSKEEGGATVRAAAGAVSTDETNINKNNSSHFAIISVELEDEELILSHDDLEKLKSLDKAFEGDQLFKPTAKPLIQRVPSTLRIPKEFAGYFKPSVISIGPIHHGDPALRRSEQLKVQLAAHFVNNIGVEKERLYNTIKREIGSLKKCYDPKVLEPFDDEKLAWMFFLDGCAILQAILQADEQRTVCSKMNIKNDLLTFVLLDLFLLENQLPHDVLRLLTSSSSGNGRIFMDSIKRFIDNNVITPAEMKEQPQEEREAVHILDRLRKKLIIFKKENRENLLEKFSRIFSRKMRSCRGYGEERLYSYTRGAHGKATVTADRSDDSTGPNFMNLIAYEMCPDFENDFSVTSYICFLGSLIGNGEDVMELRDAGVLYNGLGSDEEVAKLFNKMSANLVPNPKIYSDVKLQVQKHCWNIWIHFGAQAYNLYHDNTFVFLGAIAALLLSSLQTYYTMNPAK</sequence>
<comment type="caution">
    <text evidence="1">The sequence shown here is derived from an EMBL/GenBank/DDBJ whole genome shotgun (WGS) entry which is preliminary data.</text>
</comment>
<dbReference type="InterPro" id="IPR004158">
    <property type="entry name" value="DUF247_pln"/>
</dbReference>
<keyword evidence="2" id="KW-1185">Reference proteome</keyword>
<dbReference type="EMBL" id="JBBPBN010000020">
    <property type="protein sequence ID" value="KAK9016267.1"/>
    <property type="molecule type" value="Genomic_DNA"/>
</dbReference>
<evidence type="ECO:0000313" key="1">
    <source>
        <dbReference type="EMBL" id="KAK9016267.1"/>
    </source>
</evidence>
<accession>A0ABR2RU80</accession>
<reference evidence="1 2" key="1">
    <citation type="journal article" date="2024" name="G3 (Bethesda)">
        <title>Genome assembly of Hibiscus sabdariffa L. provides insights into metabolisms of medicinal natural products.</title>
        <authorList>
            <person name="Kim T."/>
        </authorList>
    </citation>
    <scope>NUCLEOTIDE SEQUENCE [LARGE SCALE GENOMIC DNA]</scope>
    <source>
        <strain evidence="1">TK-2024</strain>
        <tissue evidence="1">Old leaves</tissue>
    </source>
</reference>
<dbReference type="PANTHER" id="PTHR31170">
    <property type="entry name" value="BNAC04G53230D PROTEIN"/>
    <property type="match status" value="1"/>
</dbReference>
<protein>
    <submittedName>
        <fullName evidence="1">Uncharacterized protein</fullName>
    </submittedName>
</protein>